<reference evidence="2 3" key="1">
    <citation type="journal article" date="2015" name="Genome Biol. Evol.">
        <title>Comparative Genomics of a Bacterivorous Green Alga Reveals Evolutionary Causalities and Consequences of Phago-Mixotrophic Mode of Nutrition.</title>
        <authorList>
            <person name="Burns J.A."/>
            <person name="Paasch A."/>
            <person name="Narechania A."/>
            <person name="Kim E."/>
        </authorList>
    </citation>
    <scope>NUCLEOTIDE SEQUENCE [LARGE SCALE GENOMIC DNA]</scope>
    <source>
        <strain evidence="2 3">PLY_AMNH</strain>
    </source>
</reference>
<dbReference type="AlphaFoldDB" id="A0AAE0GNP8"/>
<protein>
    <submittedName>
        <fullName evidence="2">Uncharacterized protein</fullName>
    </submittedName>
</protein>
<keyword evidence="3" id="KW-1185">Reference proteome</keyword>
<evidence type="ECO:0000313" key="2">
    <source>
        <dbReference type="EMBL" id="KAK3281549.1"/>
    </source>
</evidence>
<comment type="caution">
    <text evidence="2">The sequence shown here is derived from an EMBL/GenBank/DDBJ whole genome shotgun (WGS) entry which is preliminary data.</text>
</comment>
<feature type="region of interest" description="Disordered" evidence="1">
    <location>
        <begin position="1"/>
        <end position="49"/>
    </location>
</feature>
<organism evidence="2 3">
    <name type="scientific">Cymbomonas tetramitiformis</name>
    <dbReference type="NCBI Taxonomy" id="36881"/>
    <lineage>
        <taxon>Eukaryota</taxon>
        <taxon>Viridiplantae</taxon>
        <taxon>Chlorophyta</taxon>
        <taxon>Pyramimonadophyceae</taxon>
        <taxon>Pyramimonadales</taxon>
        <taxon>Pyramimonadaceae</taxon>
        <taxon>Cymbomonas</taxon>
    </lineage>
</organism>
<gene>
    <name evidence="2" type="ORF">CYMTET_10661</name>
</gene>
<proteinExistence type="predicted"/>
<feature type="compositionally biased region" description="Basic and acidic residues" evidence="1">
    <location>
        <begin position="1"/>
        <end position="14"/>
    </location>
</feature>
<evidence type="ECO:0000256" key="1">
    <source>
        <dbReference type="SAM" id="MobiDB-lite"/>
    </source>
</evidence>
<name>A0AAE0GNP8_9CHLO</name>
<feature type="compositionally biased region" description="Basic and acidic residues" evidence="1">
    <location>
        <begin position="39"/>
        <end position="48"/>
    </location>
</feature>
<dbReference type="EMBL" id="LGRX02003803">
    <property type="protein sequence ID" value="KAK3281549.1"/>
    <property type="molecule type" value="Genomic_DNA"/>
</dbReference>
<accession>A0AAE0GNP8</accession>
<sequence length="104" mass="10720">MGGNREQDSARPEEEAGPSAPRANGSRDSEDDAASGTGDGDKCRDTGEFRGVNNFTVKFASISSSGVARGGAGLCAACPHNVRRPGRGCMPPLRLPGILDDESN</sequence>
<evidence type="ECO:0000313" key="3">
    <source>
        <dbReference type="Proteomes" id="UP001190700"/>
    </source>
</evidence>
<dbReference type="Proteomes" id="UP001190700">
    <property type="component" value="Unassembled WGS sequence"/>
</dbReference>